<dbReference type="Gene3D" id="1.10.287.950">
    <property type="entry name" value="Methyl-accepting chemotaxis protein"/>
    <property type="match status" value="1"/>
</dbReference>
<accession>V5WJY9</accession>
<feature type="transmembrane region" description="Helical" evidence="4">
    <location>
        <begin position="90"/>
        <end position="113"/>
    </location>
</feature>
<dbReference type="RefSeq" id="WP_024268876.1">
    <property type="nucleotide sequence ID" value="NC_023035.1"/>
</dbReference>
<protein>
    <submittedName>
        <fullName evidence="6">Methyl-accepting chemotaxis protein</fullName>
    </submittedName>
</protein>
<organism evidence="6 7">
    <name type="scientific">Salinispira pacifica</name>
    <dbReference type="NCBI Taxonomy" id="1307761"/>
    <lineage>
        <taxon>Bacteria</taxon>
        <taxon>Pseudomonadati</taxon>
        <taxon>Spirochaetota</taxon>
        <taxon>Spirochaetia</taxon>
        <taxon>Spirochaetales</taxon>
        <taxon>Spirochaetaceae</taxon>
        <taxon>Salinispira</taxon>
    </lineage>
</organism>
<dbReference type="InterPro" id="IPR004089">
    <property type="entry name" value="MCPsignal_dom"/>
</dbReference>
<dbReference type="EMBL" id="CP006939">
    <property type="protein sequence ID" value="AHC15975.1"/>
    <property type="molecule type" value="Genomic_DNA"/>
</dbReference>
<dbReference type="Proteomes" id="UP000018680">
    <property type="component" value="Chromosome"/>
</dbReference>
<keyword evidence="3" id="KW-0807">Transducer</keyword>
<dbReference type="GO" id="GO:0004888">
    <property type="term" value="F:transmembrane signaling receptor activity"/>
    <property type="evidence" value="ECO:0007669"/>
    <property type="project" value="TreeGrafter"/>
</dbReference>
<comment type="similarity">
    <text evidence="2">Belongs to the methyl-accepting chemotaxis (MCP) protein family.</text>
</comment>
<dbReference type="InterPro" id="IPR051310">
    <property type="entry name" value="MCP_chemotaxis"/>
</dbReference>
<dbReference type="STRING" id="1307761.L21SP2_2623"/>
<sequence length="666" mass="73340">MSIRWKTILAVATVSYISTFLQWNFSIFYVQRDWSIYFHQFGTFQLIVTALVVAASIVLFFAMAGISSAERRLKRGDLLDSFEEIRLDRLLNRVPGILAVVNVLGFLVGPAAQYAVRVSAQGQPFFSFDLLTILVYSASFGFYVLFVELRLFERYSLTLHRLRRRTHLDHHRKNAWEKRQFMMAMTIIVFATGLLLASGMGYLEEELLAPGEVDAGSAATEVADYRMELWEQALEGNAPDLTINSPRLRPRLTEFFGKMFLLAGIITAMSALAVFIESRPYSSRLKLLEQGIGDLSRGQAESRNKLIVTDDDELGLAISHLNSFIDSQAALFSAISSSVRDAGELSSRLDEISSTAEQLGENIDRGIRQVQEHIGIQHSALEQADSDVEKLIANIRTSSGNLEKQNEAVEASSSSVEELIANIASVSKNARETAESTQVLEGKASAGEKDMNELIQGIENIDQAAEEVSKSVGQIAKIAAQTNLLAMNAAIEAAHAGDVGSGFAVVATEVRSLAGDASKTATEITQLIKSMNNYSSQGLETGRRAMDSFHEISSAVKTNSRLIEEISQAMVEQEQGNKDIQEAVSTLLDLSRQAAELTRSQAGESNQVQQRMQDLDAAAADIRQVMEGNLQSLKDVDRFVEHLKQLIRENNLIVSRLNSANAKQET</sequence>
<dbReference type="PANTHER" id="PTHR43531">
    <property type="entry name" value="PROTEIN ICFG"/>
    <property type="match status" value="1"/>
</dbReference>
<dbReference type="PROSITE" id="PS50111">
    <property type="entry name" value="CHEMOTAXIS_TRANSDUC_2"/>
    <property type="match status" value="1"/>
</dbReference>
<feature type="transmembrane region" description="Helical" evidence="4">
    <location>
        <begin position="181"/>
        <end position="203"/>
    </location>
</feature>
<keyword evidence="4" id="KW-0812">Transmembrane</keyword>
<dbReference type="GO" id="GO:0005886">
    <property type="term" value="C:plasma membrane"/>
    <property type="evidence" value="ECO:0007669"/>
    <property type="project" value="TreeGrafter"/>
</dbReference>
<feature type="transmembrane region" description="Helical" evidence="4">
    <location>
        <begin position="42"/>
        <end position="69"/>
    </location>
</feature>
<dbReference type="OrthoDB" id="2542987at2"/>
<dbReference type="SUPFAM" id="SSF58104">
    <property type="entry name" value="Methyl-accepting chemotaxis protein (MCP) signaling domain"/>
    <property type="match status" value="1"/>
</dbReference>
<keyword evidence="4" id="KW-0472">Membrane</keyword>
<dbReference type="KEGG" id="slr:L21SP2_2623"/>
<dbReference type="GO" id="GO:0007165">
    <property type="term" value="P:signal transduction"/>
    <property type="evidence" value="ECO:0007669"/>
    <property type="project" value="UniProtKB-KW"/>
</dbReference>
<evidence type="ECO:0000313" key="7">
    <source>
        <dbReference type="Proteomes" id="UP000018680"/>
    </source>
</evidence>
<proteinExistence type="inferred from homology"/>
<reference evidence="6 7" key="1">
    <citation type="journal article" date="2015" name="Stand. Genomic Sci.">
        <title>Complete genome sequence and description of Salinispira pacifica gen. nov., sp. nov., a novel spirochaete isolated form a hypersaline microbial mat.</title>
        <authorList>
            <person name="Ben Hania W."/>
            <person name="Joseph M."/>
            <person name="Schumann P."/>
            <person name="Bunk B."/>
            <person name="Fiebig A."/>
            <person name="Sproer C."/>
            <person name="Klenk H.P."/>
            <person name="Fardeau M.L."/>
            <person name="Spring S."/>
        </authorList>
    </citation>
    <scope>NUCLEOTIDE SEQUENCE [LARGE SCALE GENOMIC DNA]</scope>
    <source>
        <strain evidence="6 7">L21-RPul-D2</strain>
    </source>
</reference>
<dbReference type="GO" id="GO:0006935">
    <property type="term" value="P:chemotaxis"/>
    <property type="evidence" value="ECO:0007669"/>
    <property type="project" value="UniProtKB-KW"/>
</dbReference>
<dbReference type="AlphaFoldDB" id="V5WJY9"/>
<evidence type="ECO:0000256" key="2">
    <source>
        <dbReference type="ARBA" id="ARBA00029447"/>
    </source>
</evidence>
<evidence type="ECO:0000313" key="6">
    <source>
        <dbReference type="EMBL" id="AHC15975.1"/>
    </source>
</evidence>
<feature type="transmembrane region" description="Helical" evidence="4">
    <location>
        <begin position="255"/>
        <end position="276"/>
    </location>
</feature>
<keyword evidence="1" id="KW-0145">Chemotaxis</keyword>
<keyword evidence="7" id="KW-1185">Reference proteome</keyword>
<dbReference type="eggNOG" id="COG0840">
    <property type="taxonomic scope" value="Bacteria"/>
</dbReference>
<dbReference type="SMART" id="SM00283">
    <property type="entry name" value="MA"/>
    <property type="match status" value="1"/>
</dbReference>
<name>V5WJY9_9SPIO</name>
<feature type="transmembrane region" description="Helical" evidence="4">
    <location>
        <begin position="7"/>
        <end position="30"/>
    </location>
</feature>
<feature type="transmembrane region" description="Helical" evidence="4">
    <location>
        <begin position="125"/>
        <end position="146"/>
    </location>
</feature>
<evidence type="ECO:0000256" key="1">
    <source>
        <dbReference type="ARBA" id="ARBA00022500"/>
    </source>
</evidence>
<dbReference type="PANTHER" id="PTHR43531:SF11">
    <property type="entry name" value="METHYL-ACCEPTING CHEMOTAXIS PROTEIN 3"/>
    <property type="match status" value="1"/>
</dbReference>
<dbReference type="Pfam" id="PF00015">
    <property type="entry name" value="MCPsignal"/>
    <property type="match status" value="1"/>
</dbReference>
<dbReference type="HOGENOM" id="CLU_025264_0_0_12"/>
<keyword evidence="4" id="KW-1133">Transmembrane helix</keyword>
<feature type="domain" description="Methyl-accepting transducer" evidence="5">
    <location>
        <begin position="380"/>
        <end position="616"/>
    </location>
</feature>
<gene>
    <name evidence="6" type="ORF">L21SP2_2623</name>
</gene>
<evidence type="ECO:0000256" key="3">
    <source>
        <dbReference type="PROSITE-ProRule" id="PRU00284"/>
    </source>
</evidence>
<evidence type="ECO:0000256" key="4">
    <source>
        <dbReference type="SAM" id="Phobius"/>
    </source>
</evidence>
<evidence type="ECO:0000259" key="5">
    <source>
        <dbReference type="PROSITE" id="PS50111"/>
    </source>
</evidence>